<evidence type="ECO:0000256" key="1">
    <source>
        <dbReference type="SAM" id="MobiDB-lite"/>
    </source>
</evidence>
<evidence type="ECO:0000313" key="3">
    <source>
        <dbReference type="Proteomes" id="UP000291343"/>
    </source>
</evidence>
<protein>
    <submittedName>
        <fullName evidence="2">Uncharacterized protein</fullName>
    </submittedName>
</protein>
<accession>A0A482WR21</accession>
<organism evidence="2 3">
    <name type="scientific">Laodelphax striatellus</name>
    <name type="common">Small brown planthopper</name>
    <name type="synonym">Delphax striatella</name>
    <dbReference type="NCBI Taxonomy" id="195883"/>
    <lineage>
        <taxon>Eukaryota</taxon>
        <taxon>Metazoa</taxon>
        <taxon>Ecdysozoa</taxon>
        <taxon>Arthropoda</taxon>
        <taxon>Hexapoda</taxon>
        <taxon>Insecta</taxon>
        <taxon>Pterygota</taxon>
        <taxon>Neoptera</taxon>
        <taxon>Paraneoptera</taxon>
        <taxon>Hemiptera</taxon>
        <taxon>Auchenorrhyncha</taxon>
        <taxon>Fulgoroidea</taxon>
        <taxon>Delphacidae</taxon>
        <taxon>Criomorphinae</taxon>
        <taxon>Laodelphax</taxon>
    </lineage>
</organism>
<dbReference type="AlphaFoldDB" id="A0A482WR21"/>
<comment type="caution">
    <text evidence="2">The sequence shown here is derived from an EMBL/GenBank/DDBJ whole genome shotgun (WGS) entry which is preliminary data.</text>
</comment>
<keyword evidence="3" id="KW-1185">Reference proteome</keyword>
<sequence>MSTAQSQAKTYGGNSITPTAHGQGSADMICELWIPGSTSQFQEAFLGERRSLLPRRQGTTTEDSQWKSEECADHSLIESLKQLWKGGFHSRDQAATFAAECQHISANEEEDFLERQPCQTRGGKRTGLQAPE</sequence>
<dbReference type="EMBL" id="QKKF02027689">
    <property type="protein sequence ID" value="RZF35716.1"/>
    <property type="molecule type" value="Genomic_DNA"/>
</dbReference>
<name>A0A482WR21_LAOST</name>
<gene>
    <name evidence="2" type="ORF">LSTR_LSTR009584</name>
</gene>
<evidence type="ECO:0000313" key="2">
    <source>
        <dbReference type="EMBL" id="RZF35716.1"/>
    </source>
</evidence>
<reference evidence="2 3" key="1">
    <citation type="journal article" date="2017" name="Gigascience">
        <title>Genome sequence of the small brown planthopper, Laodelphax striatellus.</title>
        <authorList>
            <person name="Zhu J."/>
            <person name="Jiang F."/>
            <person name="Wang X."/>
            <person name="Yang P."/>
            <person name="Bao Y."/>
            <person name="Zhao W."/>
            <person name="Wang W."/>
            <person name="Lu H."/>
            <person name="Wang Q."/>
            <person name="Cui N."/>
            <person name="Li J."/>
            <person name="Chen X."/>
            <person name="Luo L."/>
            <person name="Yu J."/>
            <person name="Kang L."/>
            <person name="Cui F."/>
        </authorList>
    </citation>
    <scope>NUCLEOTIDE SEQUENCE [LARGE SCALE GENOMIC DNA]</scope>
    <source>
        <strain evidence="2">Lst14</strain>
    </source>
</reference>
<feature type="region of interest" description="Disordered" evidence="1">
    <location>
        <begin position="111"/>
        <end position="132"/>
    </location>
</feature>
<dbReference type="Proteomes" id="UP000291343">
    <property type="component" value="Unassembled WGS sequence"/>
</dbReference>
<proteinExistence type="predicted"/>
<feature type="compositionally biased region" description="Polar residues" evidence="1">
    <location>
        <begin position="1"/>
        <end position="22"/>
    </location>
</feature>
<dbReference type="InParanoid" id="A0A482WR21"/>
<feature type="region of interest" description="Disordered" evidence="1">
    <location>
        <begin position="1"/>
        <end position="23"/>
    </location>
</feature>